<feature type="binding site" evidence="3">
    <location>
        <position position="385"/>
    </location>
    <ligand>
        <name>Zn(2+)</name>
        <dbReference type="ChEBI" id="CHEBI:29105"/>
        <label>2</label>
    </ligand>
</feature>
<evidence type="ECO:0000313" key="6">
    <source>
        <dbReference type="Proteomes" id="UP000077349"/>
    </source>
</evidence>
<keyword evidence="3" id="KW-0479">Metal-binding</keyword>
<dbReference type="NCBIfam" id="NF009527">
    <property type="entry name" value="PRK12891.1"/>
    <property type="match status" value="1"/>
</dbReference>
<feature type="binding site" evidence="3">
    <location>
        <position position="97"/>
    </location>
    <ligand>
        <name>Zn(2+)</name>
        <dbReference type="ChEBI" id="CHEBI:29105"/>
        <label>1</label>
    </ligand>
</feature>
<dbReference type="Gene3D" id="3.30.70.360">
    <property type="match status" value="1"/>
</dbReference>
<feature type="binding site" evidence="3">
    <location>
        <position position="193"/>
    </location>
    <ligand>
        <name>Zn(2+)</name>
        <dbReference type="ChEBI" id="CHEBI:29105"/>
        <label>1</label>
    </ligand>
</feature>
<feature type="binding site" evidence="3">
    <location>
        <position position="97"/>
    </location>
    <ligand>
        <name>Zn(2+)</name>
        <dbReference type="ChEBI" id="CHEBI:29105"/>
        <label>2</label>
    </ligand>
</feature>
<sequence length="434" mass="46331">MPAQSNMLIDGPALWSDLMETARFGGTPKGGICRLALSEEDKNVRTWFAQTCEALGCTVMYDSMGNQFARRAGTCDTLPPIMIGSHLDTQPTGGKFDGILGVLGGVAVLRALHSADIATRHPIEVVNWTNEEGARFTPPMLSSGVFGGAFTQEFARSRADKNGVTLGQALEQTDFVGAEECGQHPASAYFELHIEQGPVLEAEGKTIGVVHGVQAMRWYDVTVTGRDAHAGTTPMTMRSDALWSAARMIDGVHQVAINHAPDGLSTVGIIECSPASSNVVPGSVQFTVDLRHPSDSTLEIMEQEFYQTLETIAVSCGVKINISPTWVSAAVHFDPLCVSCVEQSAESLGYTARNIVSGAGHDAVYVSRVVPTAMIFVPCWEGVSHNEAESAEPHDVTAGANVLLHAIMHADSKISSLLPRSKTRSPGQLDLRCA</sequence>
<proteinExistence type="inferred from homology"/>
<dbReference type="SUPFAM" id="SSF53187">
    <property type="entry name" value="Zn-dependent exopeptidases"/>
    <property type="match status" value="1"/>
</dbReference>
<keyword evidence="2 5" id="KW-0378">Hydrolase</keyword>
<comment type="cofactor">
    <cofactor evidence="3">
        <name>Zn(2+)</name>
        <dbReference type="ChEBI" id="CHEBI:29105"/>
    </cofactor>
    <text evidence="3">Binds 2 Zn(2+) ions per subunit.</text>
</comment>
<evidence type="ECO:0000313" key="5">
    <source>
        <dbReference type="EMBL" id="OAG75371.1"/>
    </source>
</evidence>
<dbReference type="GO" id="GO:0003837">
    <property type="term" value="F:beta-ureidopropionase activity"/>
    <property type="evidence" value="ECO:0007669"/>
    <property type="project" value="UniProtKB-EC"/>
</dbReference>
<dbReference type="InterPro" id="IPR011650">
    <property type="entry name" value="Peptidase_M20_dimer"/>
</dbReference>
<evidence type="ECO:0000256" key="3">
    <source>
        <dbReference type="PIRSR" id="PIRSR001235-1"/>
    </source>
</evidence>
<name>A0A177G6F2_9PROT</name>
<dbReference type="SUPFAM" id="SSF55031">
    <property type="entry name" value="Bacterial exopeptidase dimerisation domain"/>
    <property type="match status" value="1"/>
</dbReference>
<dbReference type="InterPro" id="IPR010158">
    <property type="entry name" value="Amidase_Cbmase"/>
</dbReference>
<dbReference type="EMBL" id="LVHD01000062">
    <property type="protein sequence ID" value="OAG75371.1"/>
    <property type="molecule type" value="Genomic_DNA"/>
</dbReference>
<dbReference type="Pfam" id="PF01546">
    <property type="entry name" value="Peptidase_M20"/>
    <property type="match status" value="1"/>
</dbReference>
<dbReference type="NCBIfam" id="TIGR01879">
    <property type="entry name" value="hydantase"/>
    <property type="match status" value="1"/>
</dbReference>
<dbReference type="GO" id="GO:0046872">
    <property type="term" value="F:metal ion binding"/>
    <property type="evidence" value="ECO:0007669"/>
    <property type="project" value="UniProtKB-KW"/>
</dbReference>
<dbReference type="AlphaFoldDB" id="A0A177G6F2"/>
<dbReference type="Proteomes" id="UP000077349">
    <property type="component" value="Unassembled WGS sequence"/>
</dbReference>
<dbReference type="CDD" id="cd03884">
    <property type="entry name" value="M20_bAS"/>
    <property type="match status" value="1"/>
</dbReference>
<dbReference type="PANTHER" id="PTHR32494">
    <property type="entry name" value="ALLANTOATE DEIMINASE-RELATED"/>
    <property type="match status" value="1"/>
</dbReference>
<dbReference type="GO" id="GO:0016813">
    <property type="term" value="F:hydrolase activity, acting on carbon-nitrogen (but not peptide) bonds, in linear amidines"/>
    <property type="evidence" value="ECO:0007669"/>
    <property type="project" value="InterPro"/>
</dbReference>
<dbReference type="NCBIfam" id="NF006769">
    <property type="entry name" value="PRK09290.1-3"/>
    <property type="match status" value="1"/>
</dbReference>
<evidence type="ECO:0000256" key="2">
    <source>
        <dbReference type="ARBA" id="ARBA00022801"/>
    </source>
</evidence>
<dbReference type="Gene3D" id="3.40.630.10">
    <property type="entry name" value="Zn peptidases"/>
    <property type="match status" value="1"/>
</dbReference>
<dbReference type="PIRSF" id="PIRSF001235">
    <property type="entry name" value="Amidase_carbamoylase"/>
    <property type="match status" value="1"/>
</dbReference>
<dbReference type="EC" id="3.5.1.6" evidence="5"/>
<dbReference type="InterPro" id="IPR002933">
    <property type="entry name" value="Peptidase_M20"/>
</dbReference>
<evidence type="ECO:0000256" key="1">
    <source>
        <dbReference type="ARBA" id="ARBA00006153"/>
    </source>
</evidence>
<reference evidence="5 6" key="1">
    <citation type="submission" date="2016-03" db="EMBL/GenBank/DDBJ databases">
        <title>Draft genome sequence of Acetobacter malorum CECT 7742, a strain isolated from strawberry vinegar.</title>
        <authorList>
            <person name="Sainz F."/>
            <person name="Mas A."/>
            <person name="Torija M.J."/>
        </authorList>
    </citation>
    <scope>NUCLEOTIDE SEQUENCE [LARGE SCALE GENOMIC DNA]</scope>
    <source>
        <strain evidence="5 6">CECT 7742</strain>
    </source>
</reference>
<feature type="binding site" evidence="3">
    <location>
        <position position="132"/>
    </location>
    <ligand>
        <name>Zn(2+)</name>
        <dbReference type="ChEBI" id="CHEBI:29105"/>
        <label>2</label>
    </ligand>
</feature>
<dbReference type="Pfam" id="PF07687">
    <property type="entry name" value="M20_dimer"/>
    <property type="match status" value="1"/>
</dbReference>
<dbReference type="NCBIfam" id="NF006771">
    <property type="entry name" value="PRK09290.1-5"/>
    <property type="match status" value="1"/>
</dbReference>
<comment type="caution">
    <text evidence="5">The sequence shown here is derived from an EMBL/GenBank/DDBJ whole genome shotgun (WGS) entry which is preliminary data.</text>
</comment>
<accession>A0A177G6F2</accession>
<dbReference type="PANTHER" id="PTHR32494:SF5">
    <property type="entry name" value="ALLANTOATE AMIDOHYDROLASE"/>
    <property type="match status" value="1"/>
</dbReference>
<feature type="domain" description="Peptidase M20 dimerisation" evidence="4">
    <location>
        <begin position="216"/>
        <end position="313"/>
    </location>
</feature>
<organism evidence="5 6">
    <name type="scientific">Acetobacter malorum</name>
    <dbReference type="NCBI Taxonomy" id="178901"/>
    <lineage>
        <taxon>Bacteria</taxon>
        <taxon>Pseudomonadati</taxon>
        <taxon>Pseudomonadota</taxon>
        <taxon>Alphaproteobacteria</taxon>
        <taxon>Acetobacterales</taxon>
        <taxon>Acetobacteraceae</taxon>
        <taxon>Acetobacter</taxon>
    </lineage>
</organism>
<keyword evidence="3" id="KW-0862">Zinc</keyword>
<gene>
    <name evidence="5" type="ORF">Amal_03458</name>
</gene>
<comment type="similarity">
    <text evidence="1">Belongs to the peptidase M20 family.</text>
</comment>
<dbReference type="InterPro" id="IPR036264">
    <property type="entry name" value="Bact_exopeptidase_dim_dom"/>
</dbReference>
<feature type="binding site" evidence="3">
    <location>
        <position position="86"/>
    </location>
    <ligand>
        <name>Zn(2+)</name>
        <dbReference type="ChEBI" id="CHEBI:29105"/>
        <label>1</label>
    </ligand>
</feature>
<protein>
    <submittedName>
        <fullName evidence="5">Beta-ureidopropionase</fullName>
        <ecNumber evidence="5">3.5.1.6</ecNumber>
    </submittedName>
</protein>
<evidence type="ECO:0000259" key="4">
    <source>
        <dbReference type="Pfam" id="PF07687"/>
    </source>
</evidence>